<dbReference type="Proteomes" id="UP000183508">
    <property type="component" value="Unassembled WGS sequence"/>
</dbReference>
<organism evidence="1 2">
    <name type="scientific">Alicyclobacillus macrosporangiidus</name>
    <dbReference type="NCBI Taxonomy" id="392015"/>
    <lineage>
        <taxon>Bacteria</taxon>
        <taxon>Bacillati</taxon>
        <taxon>Bacillota</taxon>
        <taxon>Bacilli</taxon>
        <taxon>Bacillales</taxon>
        <taxon>Alicyclobacillaceae</taxon>
        <taxon>Alicyclobacillus</taxon>
    </lineage>
</organism>
<sequence length="47" mass="5533">MKQSKEVCMYCGSEGYWWYGDDEHGWICDDCAEGDMDWDEETEAEKA</sequence>
<gene>
    <name evidence="1" type="ORF">SAMN05421543_106135</name>
</gene>
<dbReference type="RefSeq" id="WP_175511476.1">
    <property type="nucleotide sequence ID" value="NZ_FPBV01000006.1"/>
</dbReference>
<evidence type="ECO:0000313" key="1">
    <source>
        <dbReference type="EMBL" id="SFU70672.1"/>
    </source>
</evidence>
<dbReference type="AlphaFoldDB" id="A0A1I7ICJ3"/>
<proteinExistence type="predicted"/>
<keyword evidence="2" id="KW-1185">Reference proteome</keyword>
<protein>
    <submittedName>
        <fullName evidence="1">Uncharacterized protein</fullName>
    </submittedName>
</protein>
<evidence type="ECO:0000313" key="2">
    <source>
        <dbReference type="Proteomes" id="UP000183508"/>
    </source>
</evidence>
<dbReference type="EMBL" id="FPBV01000006">
    <property type="protein sequence ID" value="SFU70672.1"/>
    <property type="molecule type" value="Genomic_DNA"/>
</dbReference>
<dbReference type="STRING" id="392015.SAMN05421543_106135"/>
<accession>A0A1I7ICJ3</accession>
<name>A0A1I7ICJ3_9BACL</name>
<reference evidence="2" key="1">
    <citation type="submission" date="2016-10" db="EMBL/GenBank/DDBJ databases">
        <authorList>
            <person name="Varghese N."/>
        </authorList>
    </citation>
    <scope>NUCLEOTIDE SEQUENCE [LARGE SCALE GENOMIC DNA]</scope>
    <source>
        <strain evidence="2">DSM 17980</strain>
    </source>
</reference>